<accession>A0A834QZK1</accession>
<reference evidence="2" key="1">
    <citation type="submission" date="2020-08" db="EMBL/GenBank/DDBJ databases">
        <authorList>
            <person name="Shumante A."/>
            <person name="Zimin A.V."/>
            <person name="Puiu D."/>
            <person name="Salzberg S.L."/>
        </authorList>
    </citation>
    <scope>NUCLEOTIDE SEQUENCE</scope>
    <source>
        <strain evidence="2">WC2-LM</strain>
        <tissue evidence="2">Liver</tissue>
    </source>
</reference>
<proteinExistence type="predicted"/>
<name>A0A834QZK1_MARMO</name>
<gene>
    <name evidence="2" type="ORF">GHT09_000219</name>
</gene>
<evidence type="ECO:0000256" key="1">
    <source>
        <dbReference type="SAM" id="MobiDB-lite"/>
    </source>
</evidence>
<organism evidence="2 3">
    <name type="scientific">Marmota monax</name>
    <name type="common">Woodchuck</name>
    <dbReference type="NCBI Taxonomy" id="9995"/>
    <lineage>
        <taxon>Eukaryota</taxon>
        <taxon>Metazoa</taxon>
        <taxon>Chordata</taxon>
        <taxon>Craniata</taxon>
        <taxon>Vertebrata</taxon>
        <taxon>Euteleostomi</taxon>
        <taxon>Mammalia</taxon>
        <taxon>Eutheria</taxon>
        <taxon>Euarchontoglires</taxon>
        <taxon>Glires</taxon>
        <taxon>Rodentia</taxon>
        <taxon>Sciuromorpha</taxon>
        <taxon>Sciuridae</taxon>
        <taxon>Xerinae</taxon>
        <taxon>Marmotini</taxon>
        <taxon>Marmota</taxon>
    </lineage>
</organism>
<evidence type="ECO:0000313" key="3">
    <source>
        <dbReference type="Proteomes" id="UP000662637"/>
    </source>
</evidence>
<dbReference type="Proteomes" id="UP000662637">
    <property type="component" value="Unassembled WGS sequence"/>
</dbReference>
<evidence type="ECO:0000313" key="2">
    <source>
        <dbReference type="EMBL" id="KAF7487405.1"/>
    </source>
</evidence>
<comment type="caution">
    <text evidence="2">The sequence shown here is derived from an EMBL/GenBank/DDBJ whole genome shotgun (WGS) entry which is preliminary data.</text>
</comment>
<feature type="compositionally biased region" description="Low complexity" evidence="1">
    <location>
        <begin position="23"/>
        <end position="39"/>
    </location>
</feature>
<sequence>MFSTPSLSNFSKMDLIQKESGVQKPPGSSSQQQQRAQQPLLTNTYVPTTSPVMTFRSGGTTSPSAMPFHTTHRFTAIPTELFVLGDIHRAGSNLVPEAPSPWDRTLGSHSALNRKVMSQAALAADTPAFCAFLVSIPFPSFEIWL</sequence>
<dbReference type="EMBL" id="WJEC01000006">
    <property type="protein sequence ID" value="KAF7487405.1"/>
    <property type="molecule type" value="Genomic_DNA"/>
</dbReference>
<feature type="region of interest" description="Disordered" evidence="1">
    <location>
        <begin position="19"/>
        <end position="43"/>
    </location>
</feature>
<dbReference type="AlphaFoldDB" id="A0A834QZK1"/>
<protein>
    <submittedName>
        <fullName evidence="2">Uncharacterized protein</fullName>
    </submittedName>
</protein>